<dbReference type="RefSeq" id="XP_062718684.1">
    <property type="nucleotide sequence ID" value="XM_062869686.1"/>
</dbReference>
<feature type="compositionally biased region" description="Low complexity" evidence="6">
    <location>
        <begin position="299"/>
        <end position="321"/>
    </location>
</feature>
<feature type="transmembrane region" description="Helical" evidence="7">
    <location>
        <begin position="105"/>
        <end position="127"/>
    </location>
</feature>
<accession>A0AAJ0GMZ7</accession>
<dbReference type="Pfam" id="PF20684">
    <property type="entry name" value="Fung_rhodopsin"/>
    <property type="match status" value="1"/>
</dbReference>
<evidence type="ECO:0000256" key="6">
    <source>
        <dbReference type="SAM" id="MobiDB-lite"/>
    </source>
</evidence>
<dbReference type="Proteomes" id="UP001273166">
    <property type="component" value="Unassembled WGS sequence"/>
</dbReference>
<dbReference type="PANTHER" id="PTHR33048">
    <property type="entry name" value="PTH11-LIKE INTEGRAL MEMBRANE PROTEIN (AFU_ORTHOLOGUE AFUA_5G11245)"/>
    <property type="match status" value="1"/>
</dbReference>
<comment type="subcellular location">
    <subcellularLocation>
        <location evidence="1">Membrane</location>
        <topology evidence="1">Multi-pass membrane protein</topology>
    </subcellularLocation>
</comment>
<dbReference type="GO" id="GO:0016020">
    <property type="term" value="C:membrane"/>
    <property type="evidence" value="ECO:0007669"/>
    <property type="project" value="UniProtKB-SubCell"/>
</dbReference>
<keyword evidence="2 7" id="KW-0812">Transmembrane</keyword>
<keyword evidence="4 7" id="KW-0472">Membrane</keyword>
<feature type="region of interest" description="Disordered" evidence="6">
    <location>
        <begin position="299"/>
        <end position="343"/>
    </location>
</feature>
<dbReference type="InterPro" id="IPR052337">
    <property type="entry name" value="SAT4-like"/>
</dbReference>
<dbReference type="GeneID" id="87888515"/>
<gene>
    <name evidence="9" type="ORF">B0T15DRAFT_538525</name>
</gene>
<evidence type="ECO:0000256" key="7">
    <source>
        <dbReference type="SAM" id="Phobius"/>
    </source>
</evidence>
<evidence type="ECO:0000259" key="8">
    <source>
        <dbReference type="Pfam" id="PF20684"/>
    </source>
</evidence>
<comment type="caution">
    <text evidence="9">The sequence shown here is derived from an EMBL/GenBank/DDBJ whole genome shotgun (WGS) entry which is preliminary data.</text>
</comment>
<dbReference type="InterPro" id="IPR049326">
    <property type="entry name" value="Rhodopsin_dom_fungi"/>
</dbReference>
<protein>
    <recommendedName>
        <fullName evidence="8">Rhodopsin domain-containing protein</fullName>
    </recommendedName>
</protein>
<feature type="transmembrane region" description="Helical" evidence="7">
    <location>
        <begin position="12"/>
        <end position="29"/>
    </location>
</feature>
<comment type="similarity">
    <text evidence="5">Belongs to the SAT4 family.</text>
</comment>
<organism evidence="9 10">
    <name type="scientific">Chaetomium strumarium</name>
    <dbReference type="NCBI Taxonomy" id="1170767"/>
    <lineage>
        <taxon>Eukaryota</taxon>
        <taxon>Fungi</taxon>
        <taxon>Dikarya</taxon>
        <taxon>Ascomycota</taxon>
        <taxon>Pezizomycotina</taxon>
        <taxon>Sordariomycetes</taxon>
        <taxon>Sordariomycetidae</taxon>
        <taxon>Sordariales</taxon>
        <taxon>Chaetomiaceae</taxon>
        <taxon>Chaetomium</taxon>
    </lineage>
</organism>
<evidence type="ECO:0000313" key="9">
    <source>
        <dbReference type="EMBL" id="KAK3302904.1"/>
    </source>
</evidence>
<feature type="domain" description="Rhodopsin" evidence="8">
    <location>
        <begin position="29"/>
        <end position="276"/>
    </location>
</feature>
<evidence type="ECO:0000256" key="4">
    <source>
        <dbReference type="ARBA" id="ARBA00023136"/>
    </source>
</evidence>
<name>A0AAJ0GMZ7_9PEZI</name>
<evidence type="ECO:0000313" key="10">
    <source>
        <dbReference type="Proteomes" id="UP001273166"/>
    </source>
</evidence>
<feature type="transmembrane region" description="Helical" evidence="7">
    <location>
        <begin position="217"/>
        <end position="235"/>
    </location>
</feature>
<dbReference type="EMBL" id="JAUDZG010000006">
    <property type="protein sequence ID" value="KAK3302904.1"/>
    <property type="molecule type" value="Genomic_DNA"/>
</dbReference>
<feature type="transmembrane region" description="Helical" evidence="7">
    <location>
        <begin position="180"/>
        <end position="205"/>
    </location>
</feature>
<keyword evidence="3 7" id="KW-1133">Transmembrane helix</keyword>
<reference evidence="9" key="1">
    <citation type="journal article" date="2023" name="Mol. Phylogenet. Evol.">
        <title>Genome-scale phylogeny and comparative genomics of the fungal order Sordariales.</title>
        <authorList>
            <person name="Hensen N."/>
            <person name="Bonometti L."/>
            <person name="Westerberg I."/>
            <person name="Brannstrom I.O."/>
            <person name="Guillou S."/>
            <person name="Cros-Aarteil S."/>
            <person name="Calhoun S."/>
            <person name="Haridas S."/>
            <person name="Kuo A."/>
            <person name="Mondo S."/>
            <person name="Pangilinan J."/>
            <person name="Riley R."/>
            <person name="LaButti K."/>
            <person name="Andreopoulos B."/>
            <person name="Lipzen A."/>
            <person name="Chen C."/>
            <person name="Yan M."/>
            <person name="Daum C."/>
            <person name="Ng V."/>
            <person name="Clum A."/>
            <person name="Steindorff A."/>
            <person name="Ohm R.A."/>
            <person name="Martin F."/>
            <person name="Silar P."/>
            <person name="Natvig D.O."/>
            <person name="Lalanne C."/>
            <person name="Gautier V."/>
            <person name="Ament-Velasquez S.L."/>
            <person name="Kruys A."/>
            <person name="Hutchinson M.I."/>
            <person name="Powell A.J."/>
            <person name="Barry K."/>
            <person name="Miller A.N."/>
            <person name="Grigoriev I.V."/>
            <person name="Debuchy R."/>
            <person name="Gladieux P."/>
            <person name="Hiltunen Thoren M."/>
            <person name="Johannesson H."/>
        </authorList>
    </citation>
    <scope>NUCLEOTIDE SEQUENCE</scope>
    <source>
        <strain evidence="9">CBS 333.67</strain>
    </source>
</reference>
<feature type="transmembrane region" description="Helical" evidence="7">
    <location>
        <begin position="139"/>
        <end position="160"/>
    </location>
</feature>
<evidence type="ECO:0000256" key="3">
    <source>
        <dbReference type="ARBA" id="ARBA00022989"/>
    </source>
</evidence>
<proteinExistence type="inferred from homology"/>
<evidence type="ECO:0000256" key="2">
    <source>
        <dbReference type="ARBA" id="ARBA00022692"/>
    </source>
</evidence>
<feature type="transmembrane region" description="Helical" evidence="7">
    <location>
        <begin position="50"/>
        <end position="70"/>
    </location>
</feature>
<feature type="compositionally biased region" description="Basic and acidic residues" evidence="6">
    <location>
        <begin position="324"/>
        <end position="343"/>
    </location>
</feature>
<sequence>MVAGLNADGDNFLAVIVVFPAIAVIATALRMWCKAVTMKSGFQSFHADDWAIVATTVTYLGAESAIYWGLFAGNRGMEIGEMTEDLMSAPSLDKLLRIQNYLKSLFIGNTVVTLTIYLAKISVCLLYRRLFSTQPFRKLCFILIVISTMWFIAATVINLVTCIPVDSFWNRLKPGRCINFNTFSLGVGIVDILIDVIILVLPVRAVTSLQLPTRTKAMVSGIFLLGGLAVITNILRVAYQYQPNGFYVNFGRAEIFLNVHAAISILCACLPTYKPLRDLLGKLVSTIRDRYGSSVRFLRSGSGSGSGSSSSWGRARLGSSSNDSTDRGHDLTSQDPSHGHEAKAAFYPPPMVYHYPATANDSASTRELVQPPPPMYWGHQYGAGYGGYDTGVPPQHQVFTIPDGAIGRTTRVDIV</sequence>
<reference evidence="9" key="2">
    <citation type="submission" date="2023-06" db="EMBL/GenBank/DDBJ databases">
        <authorList>
            <consortium name="Lawrence Berkeley National Laboratory"/>
            <person name="Mondo S.J."/>
            <person name="Hensen N."/>
            <person name="Bonometti L."/>
            <person name="Westerberg I."/>
            <person name="Brannstrom I.O."/>
            <person name="Guillou S."/>
            <person name="Cros-Aarteil S."/>
            <person name="Calhoun S."/>
            <person name="Haridas S."/>
            <person name="Kuo A."/>
            <person name="Pangilinan J."/>
            <person name="Riley R."/>
            <person name="Labutti K."/>
            <person name="Andreopoulos B."/>
            <person name="Lipzen A."/>
            <person name="Chen C."/>
            <person name="Yanf M."/>
            <person name="Daum C."/>
            <person name="Ng V."/>
            <person name="Clum A."/>
            <person name="Steindorff A."/>
            <person name="Ohm R."/>
            <person name="Martin F."/>
            <person name="Silar P."/>
            <person name="Natvig D."/>
            <person name="Lalanne C."/>
            <person name="Gautier V."/>
            <person name="Ament-Velasquez S.L."/>
            <person name="Kruys A."/>
            <person name="Hutchinson M.I."/>
            <person name="Powell A.J."/>
            <person name="Barry K."/>
            <person name="Miller A.N."/>
            <person name="Grigoriev I.V."/>
            <person name="Debuchy R."/>
            <person name="Gladieux P."/>
            <person name="Thoren M.H."/>
            <person name="Johannesson H."/>
        </authorList>
    </citation>
    <scope>NUCLEOTIDE SEQUENCE</scope>
    <source>
        <strain evidence="9">CBS 333.67</strain>
    </source>
</reference>
<dbReference type="AlphaFoldDB" id="A0AAJ0GMZ7"/>
<evidence type="ECO:0000256" key="5">
    <source>
        <dbReference type="ARBA" id="ARBA00038359"/>
    </source>
</evidence>
<dbReference type="PANTHER" id="PTHR33048:SF168">
    <property type="match status" value="1"/>
</dbReference>
<keyword evidence="10" id="KW-1185">Reference proteome</keyword>
<evidence type="ECO:0000256" key="1">
    <source>
        <dbReference type="ARBA" id="ARBA00004141"/>
    </source>
</evidence>